<dbReference type="GO" id="GO:0051082">
    <property type="term" value="F:unfolded protein binding"/>
    <property type="evidence" value="ECO:0007669"/>
    <property type="project" value="InterPro"/>
</dbReference>
<dbReference type="STRING" id="1842727.RD110_07310"/>
<dbReference type="RefSeq" id="WP_076198090.1">
    <property type="nucleotide sequence ID" value="NZ_CP019236.1"/>
</dbReference>
<dbReference type="PANTHER" id="PTHR43096:SF52">
    <property type="entry name" value="DNAJ HOMOLOG 1, MITOCHONDRIAL-RELATED"/>
    <property type="match status" value="1"/>
</dbReference>
<evidence type="ECO:0000256" key="4">
    <source>
        <dbReference type="SAM" id="MobiDB-lite"/>
    </source>
</evidence>
<name>A0A1P8JTD7_9BURK</name>
<dbReference type="OrthoDB" id="9779889at2"/>
<dbReference type="KEGG" id="rhy:RD110_07310"/>
<keyword evidence="1" id="KW-0963">Cytoplasm</keyword>
<keyword evidence="7" id="KW-1185">Reference proteome</keyword>
<evidence type="ECO:0000313" key="7">
    <source>
        <dbReference type="Proteomes" id="UP000186609"/>
    </source>
</evidence>
<dbReference type="GO" id="GO:0042026">
    <property type="term" value="P:protein refolding"/>
    <property type="evidence" value="ECO:0007669"/>
    <property type="project" value="TreeGrafter"/>
</dbReference>
<dbReference type="SUPFAM" id="SSF46565">
    <property type="entry name" value="Chaperone J-domain"/>
    <property type="match status" value="1"/>
</dbReference>
<proteinExistence type="predicted"/>
<dbReference type="SMART" id="SM00271">
    <property type="entry name" value="DnaJ"/>
    <property type="match status" value="1"/>
</dbReference>
<dbReference type="FunFam" id="2.60.260.20:FF:000008">
    <property type="entry name" value="Curved DNA-binding protein"/>
    <property type="match status" value="1"/>
</dbReference>
<dbReference type="Gene3D" id="2.60.260.20">
    <property type="entry name" value="Urease metallochaperone UreE, N-terminal domain"/>
    <property type="match status" value="2"/>
</dbReference>
<dbReference type="InterPro" id="IPR018253">
    <property type="entry name" value="DnaJ_domain_CS"/>
</dbReference>
<feature type="domain" description="J" evidence="5">
    <location>
        <begin position="5"/>
        <end position="69"/>
    </location>
</feature>
<evidence type="ECO:0000256" key="2">
    <source>
        <dbReference type="ARBA" id="ARBA00023125"/>
    </source>
</evidence>
<evidence type="ECO:0000259" key="5">
    <source>
        <dbReference type="PROSITE" id="PS50076"/>
    </source>
</evidence>
<dbReference type="PRINTS" id="PR00625">
    <property type="entry name" value="JDOMAIN"/>
</dbReference>
<dbReference type="PROSITE" id="PS00636">
    <property type="entry name" value="DNAJ_1"/>
    <property type="match status" value="1"/>
</dbReference>
<evidence type="ECO:0000313" key="6">
    <source>
        <dbReference type="EMBL" id="APW37032.1"/>
    </source>
</evidence>
<dbReference type="Pfam" id="PF01556">
    <property type="entry name" value="DnaJ_C"/>
    <property type="match status" value="1"/>
</dbReference>
<dbReference type="AlphaFoldDB" id="A0A1P8JTD7"/>
<evidence type="ECO:0000256" key="1">
    <source>
        <dbReference type="ARBA" id="ARBA00022490"/>
    </source>
</evidence>
<dbReference type="InterPro" id="IPR002939">
    <property type="entry name" value="DnaJ_C"/>
</dbReference>
<dbReference type="CDD" id="cd10747">
    <property type="entry name" value="DnaJ_C"/>
    <property type="match status" value="1"/>
</dbReference>
<dbReference type="Gene3D" id="1.10.287.110">
    <property type="entry name" value="DnaJ domain"/>
    <property type="match status" value="1"/>
</dbReference>
<protein>
    <submittedName>
        <fullName evidence="6">Cytochrome C biogenesis protein</fullName>
    </submittedName>
</protein>
<organism evidence="6 7">
    <name type="scientific">Rhodoferax koreensis</name>
    <dbReference type="NCBI Taxonomy" id="1842727"/>
    <lineage>
        <taxon>Bacteria</taxon>
        <taxon>Pseudomonadati</taxon>
        <taxon>Pseudomonadota</taxon>
        <taxon>Betaproteobacteria</taxon>
        <taxon>Burkholderiales</taxon>
        <taxon>Comamonadaceae</taxon>
        <taxon>Rhodoferax</taxon>
    </lineage>
</organism>
<dbReference type="Proteomes" id="UP000186609">
    <property type="component" value="Chromosome"/>
</dbReference>
<reference evidence="6 7" key="1">
    <citation type="submission" date="2017-01" db="EMBL/GenBank/DDBJ databases">
        <authorList>
            <person name="Mah S.A."/>
            <person name="Swanson W.J."/>
            <person name="Moy G.W."/>
            <person name="Vacquier V.D."/>
        </authorList>
    </citation>
    <scope>NUCLEOTIDE SEQUENCE [LARGE SCALE GENOMIC DNA]</scope>
    <source>
        <strain evidence="6 7">DCY110</strain>
    </source>
</reference>
<dbReference type="SUPFAM" id="SSF49493">
    <property type="entry name" value="HSP40/DnaJ peptide-binding domain"/>
    <property type="match status" value="2"/>
</dbReference>
<dbReference type="InterPro" id="IPR008971">
    <property type="entry name" value="HSP40/DnaJ_pept-bd"/>
</dbReference>
<dbReference type="EMBL" id="CP019236">
    <property type="protein sequence ID" value="APW37032.1"/>
    <property type="molecule type" value="Genomic_DNA"/>
</dbReference>
<dbReference type="PANTHER" id="PTHR43096">
    <property type="entry name" value="DNAJ HOMOLOG 1, MITOCHONDRIAL-RELATED"/>
    <property type="match status" value="1"/>
</dbReference>
<gene>
    <name evidence="6" type="ORF">RD110_07310</name>
</gene>
<dbReference type="Pfam" id="PF00226">
    <property type="entry name" value="DnaJ"/>
    <property type="match status" value="1"/>
</dbReference>
<dbReference type="GO" id="GO:0003677">
    <property type="term" value="F:DNA binding"/>
    <property type="evidence" value="ECO:0007669"/>
    <property type="project" value="UniProtKB-KW"/>
</dbReference>
<evidence type="ECO:0000256" key="3">
    <source>
        <dbReference type="ARBA" id="ARBA00023186"/>
    </source>
</evidence>
<dbReference type="GO" id="GO:0005737">
    <property type="term" value="C:cytoplasm"/>
    <property type="evidence" value="ECO:0007669"/>
    <property type="project" value="TreeGrafter"/>
</dbReference>
<dbReference type="PROSITE" id="PS50076">
    <property type="entry name" value="DNAJ_2"/>
    <property type="match status" value="1"/>
</dbReference>
<keyword evidence="2" id="KW-0238">DNA-binding</keyword>
<accession>A0A1P8JTD7</accession>
<sequence length="327" mass="36001">MEFKDYYKVMGLAREATPEEIKRAYRQLARKNHPDVNKEAGAEQRFKDIGEAYAVLKDPEKRAAYDALGAQREGQEFRPPPDWNANRAHGRDPRGSRESFGDEEAADASDFFETLFRHGFGGAQPRGAPPGGHGFTADGEDQYAKVLIALEDSYAGTTRRIVLRVPERDEQGRVQMREQQLDVTIPRGVRAGQHIRLAGRGAPGMGNGKPGDLFLEVEFEPHAHYRVDKRDVYLDLPVSPWEAALGAEINVPTPSGEVELKIPAGSSAGRKLRLKGRGIPGSTPGDFYFVLQIAVPPADSDAASQLYRDMAAQFKSFNPRAKLGAST</sequence>
<feature type="region of interest" description="Disordered" evidence="4">
    <location>
        <begin position="68"/>
        <end position="104"/>
    </location>
</feature>
<feature type="compositionally biased region" description="Basic and acidic residues" evidence="4">
    <location>
        <begin position="89"/>
        <end position="100"/>
    </location>
</feature>
<dbReference type="CDD" id="cd06257">
    <property type="entry name" value="DnaJ"/>
    <property type="match status" value="1"/>
</dbReference>
<dbReference type="InterPro" id="IPR036869">
    <property type="entry name" value="J_dom_sf"/>
</dbReference>
<keyword evidence="3" id="KW-0143">Chaperone</keyword>
<dbReference type="InterPro" id="IPR001623">
    <property type="entry name" value="DnaJ_domain"/>
</dbReference>